<evidence type="ECO:0000259" key="3">
    <source>
        <dbReference type="Pfam" id="PF01648"/>
    </source>
</evidence>
<name>A0A4Y8KRX3_9MICO</name>
<protein>
    <submittedName>
        <fullName evidence="4">4'-phosphopantetheinyl transferase superfamily protein</fullName>
    </submittedName>
</protein>
<dbReference type="InterPro" id="IPR037143">
    <property type="entry name" value="4-PPantetheinyl_Trfase_dom_sf"/>
</dbReference>
<reference evidence="4 5" key="1">
    <citation type="submission" date="2019-03" db="EMBL/GenBank/DDBJ databases">
        <title>Genomics of glacier-inhabiting Cryobacterium strains.</title>
        <authorList>
            <person name="Liu Q."/>
            <person name="Xin Y.-H."/>
        </authorList>
    </citation>
    <scope>NUCLEOTIDE SEQUENCE [LARGE SCALE GENOMIC DNA]</scope>
    <source>
        <strain evidence="4 5">CGMCC 1.4292</strain>
    </source>
</reference>
<sequence length="205" mass="21626">MQNNYPTDVTVRVRARGTTKAADYALLAEAVADAAMLQRAGIEITQHCAYCGATEHGRPFVTAPPDLADTVHVSLSRAGGLTAMAVSFDGPVGIDIEDIAAVRRAGFDEVAFNAAERSELAHLAAAEGDHARAVLWTRKEAILKLTGDGLRVDPRELNPSVAGLTPLSWPGARVDMTHVRLTPITLGHAGLVGTLAHLPKEDPAP</sequence>
<dbReference type="InterPro" id="IPR050559">
    <property type="entry name" value="P-Pant_transferase_sf"/>
</dbReference>
<dbReference type="SUPFAM" id="SSF56214">
    <property type="entry name" value="4'-phosphopantetheinyl transferase"/>
    <property type="match status" value="1"/>
</dbReference>
<dbReference type="InterPro" id="IPR008278">
    <property type="entry name" value="4-PPantetheinyl_Trfase_dom"/>
</dbReference>
<dbReference type="GO" id="GO:0005829">
    <property type="term" value="C:cytosol"/>
    <property type="evidence" value="ECO:0007669"/>
    <property type="project" value="TreeGrafter"/>
</dbReference>
<dbReference type="Proteomes" id="UP000298218">
    <property type="component" value="Unassembled WGS sequence"/>
</dbReference>
<evidence type="ECO:0000256" key="2">
    <source>
        <dbReference type="ARBA" id="ARBA00022679"/>
    </source>
</evidence>
<dbReference type="GO" id="GO:0008897">
    <property type="term" value="F:holo-[acyl-carrier-protein] synthase activity"/>
    <property type="evidence" value="ECO:0007669"/>
    <property type="project" value="InterPro"/>
</dbReference>
<evidence type="ECO:0000313" key="5">
    <source>
        <dbReference type="Proteomes" id="UP000298218"/>
    </source>
</evidence>
<feature type="domain" description="4'-phosphopantetheinyl transferase" evidence="3">
    <location>
        <begin position="91"/>
        <end position="157"/>
    </location>
</feature>
<keyword evidence="2 4" id="KW-0808">Transferase</keyword>
<comment type="similarity">
    <text evidence="1">Belongs to the P-Pant transferase superfamily. Gsp/Sfp/HetI/AcpT family.</text>
</comment>
<keyword evidence="5" id="KW-1185">Reference proteome</keyword>
<dbReference type="OrthoDB" id="190168at2"/>
<proteinExistence type="inferred from homology"/>
<accession>A0A4Y8KRX3</accession>
<gene>
    <name evidence="4" type="ORF">E3T53_02940</name>
</gene>
<dbReference type="AlphaFoldDB" id="A0A4Y8KRX3"/>
<comment type="caution">
    <text evidence="4">The sequence shown here is derived from an EMBL/GenBank/DDBJ whole genome shotgun (WGS) entry which is preliminary data.</text>
</comment>
<dbReference type="PANTHER" id="PTHR12215">
    <property type="entry name" value="PHOSPHOPANTETHEINE TRANSFERASE"/>
    <property type="match status" value="1"/>
</dbReference>
<dbReference type="GO" id="GO:0019878">
    <property type="term" value="P:lysine biosynthetic process via aminoadipic acid"/>
    <property type="evidence" value="ECO:0007669"/>
    <property type="project" value="TreeGrafter"/>
</dbReference>
<dbReference type="RefSeq" id="WP_134172382.1">
    <property type="nucleotide sequence ID" value="NZ_SODI01000001.1"/>
</dbReference>
<dbReference type="EMBL" id="SOHQ01000008">
    <property type="protein sequence ID" value="TFD81433.1"/>
    <property type="molecule type" value="Genomic_DNA"/>
</dbReference>
<dbReference type="GO" id="GO:0000287">
    <property type="term" value="F:magnesium ion binding"/>
    <property type="evidence" value="ECO:0007669"/>
    <property type="project" value="InterPro"/>
</dbReference>
<dbReference type="PANTHER" id="PTHR12215:SF10">
    <property type="entry name" value="L-AMINOADIPATE-SEMIALDEHYDE DEHYDROGENASE-PHOSPHOPANTETHEINYL TRANSFERASE"/>
    <property type="match status" value="1"/>
</dbReference>
<dbReference type="Pfam" id="PF01648">
    <property type="entry name" value="ACPS"/>
    <property type="match status" value="1"/>
</dbReference>
<dbReference type="Gene3D" id="3.90.470.20">
    <property type="entry name" value="4'-phosphopantetheinyl transferase domain"/>
    <property type="match status" value="1"/>
</dbReference>
<evidence type="ECO:0000256" key="1">
    <source>
        <dbReference type="ARBA" id="ARBA00010990"/>
    </source>
</evidence>
<organism evidence="4 5">
    <name type="scientific">Cryobacterium psychrophilum</name>
    <dbReference type="NCBI Taxonomy" id="41988"/>
    <lineage>
        <taxon>Bacteria</taxon>
        <taxon>Bacillati</taxon>
        <taxon>Actinomycetota</taxon>
        <taxon>Actinomycetes</taxon>
        <taxon>Micrococcales</taxon>
        <taxon>Microbacteriaceae</taxon>
        <taxon>Cryobacterium</taxon>
    </lineage>
</organism>
<evidence type="ECO:0000313" key="4">
    <source>
        <dbReference type="EMBL" id="TFD81433.1"/>
    </source>
</evidence>